<reference evidence="1 2" key="1">
    <citation type="submission" date="2018-06" db="EMBL/GenBank/DDBJ databases">
        <title>Halonotius sp. F13-13 a new haloarchaeeon isolated from a solar saltern from Isla Cristina, Huelva, Spain.</title>
        <authorList>
            <person name="Duran-Viseras A."/>
            <person name="Sanchez-Porro C."/>
            <person name="Ventosa A."/>
        </authorList>
    </citation>
    <scope>NUCLEOTIDE SEQUENCE [LARGE SCALE GENOMIC DNA]</scope>
    <source>
        <strain evidence="1 2">CECT 7525</strain>
    </source>
</reference>
<proteinExistence type="predicted"/>
<dbReference type="OrthoDB" id="259945at2157"/>
<sequence>MTDPRTESHALRGAPDGKALRRFREIFETQEPLACGELDDALNPQTLALHLSDGVGPAETARIDVRWSTTDDYNVHYTDSSGVDLRWDRHPHEYFSPPAEFYFHPPPAAASTPTDVEPSCIDENRIDIVARAVHKLWRTIYEEHSFSDANTAENPP</sequence>
<evidence type="ECO:0000313" key="1">
    <source>
        <dbReference type="EMBL" id="RJX47976.1"/>
    </source>
</evidence>
<accession>A0A3A6PZD4</accession>
<dbReference type="Pfam" id="PF20126">
    <property type="entry name" value="TumE"/>
    <property type="match status" value="1"/>
</dbReference>
<dbReference type="EMBL" id="QMDW01000028">
    <property type="protein sequence ID" value="RJX47976.1"/>
    <property type="molecule type" value="Genomic_DNA"/>
</dbReference>
<comment type="caution">
    <text evidence="1">The sequence shown here is derived from an EMBL/GenBank/DDBJ whole genome shotgun (WGS) entry which is preliminary data.</text>
</comment>
<evidence type="ECO:0000313" key="2">
    <source>
        <dbReference type="Proteomes" id="UP000281564"/>
    </source>
</evidence>
<dbReference type="RefSeq" id="WP_120086144.1">
    <property type="nucleotide sequence ID" value="NZ_QMDW01000028.1"/>
</dbReference>
<gene>
    <name evidence="1" type="ORF">DP106_13545</name>
</gene>
<dbReference type="InterPro" id="IPR045397">
    <property type="entry name" value="TumE-like"/>
</dbReference>
<keyword evidence="2" id="KW-1185">Reference proteome</keyword>
<organism evidence="1 2">
    <name type="scientific">Halonotius pteroides</name>
    <dbReference type="NCBI Taxonomy" id="268735"/>
    <lineage>
        <taxon>Archaea</taxon>
        <taxon>Methanobacteriati</taxon>
        <taxon>Methanobacteriota</taxon>
        <taxon>Stenosarchaea group</taxon>
        <taxon>Halobacteria</taxon>
        <taxon>Halobacteriales</taxon>
        <taxon>Haloferacaceae</taxon>
        <taxon>Halonotius</taxon>
    </lineage>
</organism>
<name>A0A3A6PZD4_9EURY</name>
<protein>
    <submittedName>
        <fullName evidence="1">Uncharacterized protein</fullName>
    </submittedName>
</protein>
<dbReference type="Proteomes" id="UP000281564">
    <property type="component" value="Unassembled WGS sequence"/>
</dbReference>
<dbReference type="AlphaFoldDB" id="A0A3A6PZD4"/>